<evidence type="ECO:0000256" key="2">
    <source>
        <dbReference type="SAM" id="SignalP"/>
    </source>
</evidence>
<protein>
    <submittedName>
        <fullName evidence="3">C4-dicarboxylate ABC transporter substrate-binding protein</fullName>
    </submittedName>
</protein>
<organism evidence="3 4">
    <name type="scientific">Lampropedia cohaerens</name>
    <dbReference type="NCBI Taxonomy" id="1610491"/>
    <lineage>
        <taxon>Bacteria</taxon>
        <taxon>Pseudomonadati</taxon>
        <taxon>Pseudomonadota</taxon>
        <taxon>Betaproteobacteria</taxon>
        <taxon>Burkholderiales</taxon>
        <taxon>Comamonadaceae</taxon>
        <taxon>Lampropedia</taxon>
    </lineage>
</organism>
<dbReference type="InterPro" id="IPR038404">
    <property type="entry name" value="TRAP_DctP_sf"/>
</dbReference>
<dbReference type="NCBIfam" id="NF037995">
    <property type="entry name" value="TRAP_S1"/>
    <property type="match status" value="1"/>
</dbReference>
<dbReference type="InterPro" id="IPR018389">
    <property type="entry name" value="DctP_fam"/>
</dbReference>
<name>A0A0U1Q3H8_9BURK</name>
<evidence type="ECO:0000256" key="1">
    <source>
        <dbReference type="ARBA" id="ARBA00022729"/>
    </source>
</evidence>
<dbReference type="RefSeq" id="WP_046740348.1">
    <property type="nucleotide sequence ID" value="NZ_LBNQ01000007.1"/>
</dbReference>
<sequence>MKRRTLFSTACAIASLSLSPFALAQTQWDMATAYPAFNFHTQNNVQFAKDVQAATNGALDITVHSGASLFKAPEIKRAVQGGQAQVGEFFMVSFQNEWPLFGLDGLPFLASSWEDARKLYEAQKPALEKKLDQQNMVLLYSVAWPPQGIYTKQPITSAADLKGMKWRVYSPTTARIGELLGAQPVTIQEAELSQALATGVVDGLISSSATGADNKLYEHLKYYYNVQAWIPKNAVVVNKRAFNALDADTQAAVRKAAAEAEARGWEAAKAVDAKSIATLQDNGMVVEPGTEQLRRDLAALGQTIVQEWLNNAGDDGKTVLDAFHAAR</sequence>
<dbReference type="GO" id="GO:0055085">
    <property type="term" value="P:transmembrane transport"/>
    <property type="evidence" value="ECO:0007669"/>
    <property type="project" value="InterPro"/>
</dbReference>
<dbReference type="PATRIC" id="fig|1610491.3.peg.76"/>
<reference evidence="3 4" key="1">
    <citation type="submission" date="2015-05" db="EMBL/GenBank/DDBJ databases">
        <title>Draft genome sequence of Lampropedia sp. CT6, isolated from the microbial mat of a hot water spring, located at Manikaran, India.</title>
        <authorList>
            <person name="Tripathi C."/>
            <person name="Rani P."/>
            <person name="Mahato N.K."/>
            <person name="Lal R."/>
        </authorList>
    </citation>
    <scope>NUCLEOTIDE SEQUENCE [LARGE SCALE GENOMIC DNA]</scope>
    <source>
        <strain evidence="3 4">CT6</strain>
    </source>
</reference>
<feature type="signal peptide" evidence="2">
    <location>
        <begin position="1"/>
        <end position="24"/>
    </location>
</feature>
<proteinExistence type="predicted"/>
<dbReference type="OrthoDB" id="9783941at2"/>
<dbReference type="EMBL" id="LBNQ01000007">
    <property type="protein sequence ID" value="KKW69311.1"/>
    <property type="molecule type" value="Genomic_DNA"/>
</dbReference>
<dbReference type="CDD" id="cd13602">
    <property type="entry name" value="PBP2_TRAP_BpDctp6_7"/>
    <property type="match status" value="1"/>
</dbReference>
<evidence type="ECO:0000313" key="3">
    <source>
        <dbReference type="EMBL" id="KKW69311.1"/>
    </source>
</evidence>
<dbReference type="Pfam" id="PF03480">
    <property type="entry name" value="DctP"/>
    <property type="match status" value="1"/>
</dbReference>
<keyword evidence="1 2" id="KW-0732">Signal</keyword>
<gene>
    <name evidence="3" type="ORF">AAV94_00360</name>
</gene>
<dbReference type="SUPFAM" id="SSF53850">
    <property type="entry name" value="Periplasmic binding protein-like II"/>
    <property type="match status" value="1"/>
</dbReference>
<dbReference type="PANTHER" id="PTHR33376:SF4">
    <property type="entry name" value="SIALIC ACID-BINDING PERIPLASMIC PROTEIN SIAP"/>
    <property type="match status" value="1"/>
</dbReference>
<dbReference type="Gene3D" id="3.40.190.170">
    <property type="entry name" value="Bacterial extracellular solute-binding protein, family 7"/>
    <property type="match status" value="1"/>
</dbReference>
<dbReference type="AlphaFoldDB" id="A0A0U1Q3H8"/>
<feature type="chain" id="PRO_5006713119" evidence="2">
    <location>
        <begin position="25"/>
        <end position="327"/>
    </location>
</feature>
<dbReference type="Proteomes" id="UP000050580">
    <property type="component" value="Unassembled WGS sequence"/>
</dbReference>
<accession>A0A0U1Q3H8</accession>
<dbReference type="STRING" id="1610491.AAV94_00360"/>
<evidence type="ECO:0000313" key="4">
    <source>
        <dbReference type="Proteomes" id="UP000050580"/>
    </source>
</evidence>
<comment type="caution">
    <text evidence="3">The sequence shown here is derived from an EMBL/GenBank/DDBJ whole genome shotgun (WGS) entry which is preliminary data.</text>
</comment>
<keyword evidence="4" id="KW-1185">Reference proteome</keyword>
<dbReference type="PANTHER" id="PTHR33376">
    <property type="match status" value="1"/>
</dbReference>